<comment type="caution">
    <text evidence="1">The sequence shown here is derived from an EMBL/GenBank/DDBJ whole genome shotgun (WGS) entry which is preliminary data.</text>
</comment>
<sequence>MNLTFKIIASARTGETVPALEDLVGARAGQAENALVERGYELRRSAKQADSSFTYWLEKNTGNCVAIRTTDGRYGAIVYTADRDCNRR</sequence>
<dbReference type="Proteomes" id="UP000239576">
    <property type="component" value="Unassembled WGS sequence"/>
</dbReference>
<evidence type="ECO:0000313" key="2">
    <source>
        <dbReference type="Proteomes" id="UP000239576"/>
    </source>
</evidence>
<reference evidence="1 2" key="2">
    <citation type="submission" date="2018-03" db="EMBL/GenBank/DDBJ databases">
        <title>The ancient ancestry and fast evolution of plastids.</title>
        <authorList>
            <person name="Moore K.R."/>
            <person name="Magnabosco C."/>
            <person name="Momper L."/>
            <person name="Gold D.A."/>
            <person name="Bosak T."/>
            <person name="Fournier G.P."/>
        </authorList>
    </citation>
    <scope>NUCLEOTIDE SEQUENCE [LARGE SCALE GENOMIC DNA]</scope>
    <source>
        <strain evidence="1 2">ULC18</strain>
    </source>
</reference>
<evidence type="ECO:0000313" key="1">
    <source>
        <dbReference type="EMBL" id="PSB26069.1"/>
    </source>
</evidence>
<name>A0A2T1E023_9CYAN</name>
<organism evidence="1 2">
    <name type="scientific">Stenomitos frigidus ULC18</name>
    <dbReference type="NCBI Taxonomy" id="2107698"/>
    <lineage>
        <taxon>Bacteria</taxon>
        <taxon>Bacillati</taxon>
        <taxon>Cyanobacteriota</taxon>
        <taxon>Cyanophyceae</taxon>
        <taxon>Leptolyngbyales</taxon>
        <taxon>Leptolyngbyaceae</taxon>
        <taxon>Stenomitos</taxon>
    </lineage>
</organism>
<gene>
    <name evidence="1" type="ORF">C7B82_20860</name>
</gene>
<reference evidence="2" key="1">
    <citation type="submission" date="2018-02" db="EMBL/GenBank/DDBJ databases">
        <authorList>
            <person name="Moore K."/>
            <person name="Momper L."/>
        </authorList>
    </citation>
    <scope>NUCLEOTIDE SEQUENCE [LARGE SCALE GENOMIC DNA]</scope>
    <source>
        <strain evidence="2">ULC18</strain>
    </source>
</reference>
<dbReference type="AlphaFoldDB" id="A0A2T1E023"/>
<proteinExistence type="predicted"/>
<dbReference type="OrthoDB" id="5815858at2"/>
<accession>A0A2T1E023</accession>
<dbReference type="EMBL" id="PVWK01000116">
    <property type="protein sequence ID" value="PSB26069.1"/>
    <property type="molecule type" value="Genomic_DNA"/>
</dbReference>
<keyword evidence="2" id="KW-1185">Reference proteome</keyword>
<protein>
    <submittedName>
        <fullName evidence="1">Uncharacterized protein</fullName>
    </submittedName>
</protein>